<feature type="compositionally biased region" description="Low complexity" evidence="1">
    <location>
        <begin position="41"/>
        <end position="51"/>
    </location>
</feature>
<dbReference type="OrthoDB" id="3564436at2759"/>
<evidence type="ECO:0000256" key="1">
    <source>
        <dbReference type="SAM" id="MobiDB-lite"/>
    </source>
</evidence>
<feature type="compositionally biased region" description="Polar residues" evidence="1">
    <location>
        <begin position="52"/>
        <end position="70"/>
    </location>
</feature>
<evidence type="ECO:0000313" key="2">
    <source>
        <dbReference type="EMBL" id="KAG4426497.1"/>
    </source>
</evidence>
<feature type="compositionally biased region" description="Basic and acidic residues" evidence="1">
    <location>
        <begin position="340"/>
        <end position="349"/>
    </location>
</feature>
<reference evidence="2" key="1">
    <citation type="submission" date="2021-02" db="EMBL/GenBank/DDBJ databases">
        <title>Genome sequence Cadophora malorum strain M34.</title>
        <authorList>
            <person name="Stefanovic E."/>
            <person name="Vu D."/>
            <person name="Scully C."/>
            <person name="Dijksterhuis J."/>
            <person name="Roader J."/>
            <person name="Houbraken J."/>
        </authorList>
    </citation>
    <scope>NUCLEOTIDE SEQUENCE</scope>
    <source>
        <strain evidence="2">M34</strain>
    </source>
</reference>
<gene>
    <name evidence="2" type="ORF">IFR04_000379</name>
</gene>
<feature type="compositionally biased region" description="Basic and acidic residues" evidence="1">
    <location>
        <begin position="403"/>
        <end position="419"/>
    </location>
</feature>
<feature type="region of interest" description="Disordered" evidence="1">
    <location>
        <begin position="381"/>
        <end position="478"/>
    </location>
</feature>
<feature type="compositionally biased region" description="Polar residues" evidence="1">
    <location>
        <begin position="83"/>
        <end position="108"/>
    </location>
</feature>
<feature type="compositionally biased region" description="Polar residues" evidence="1">
    <location>
        <begin position="350"/>
        <end position="359"/>
    </location>
</feature>
<organism evidence="2 3">
    <name type="scientific">Cadophora malorum</name>
    <dbReference type="NCBI Taxonomy" id="108018"/>
    <lineage>
        <taxon>Eukaryota</taxon>
        <taxon>Fungi</taxon>
        <taxon>Dikarya</taxon>
        <taxon>Ascomycota</taxon>
        <taxon>Pezizomycotina</taxon>
        <taxon>Leotiomycetes</taxon>
        <taxon>Helotiales</taxon>
        <taxon>Ploettnerulaceae</taxon>
        <taxon>Cadophora</taxon>
    </lineage>
</organism>
<proteinExistence type="predicted"/>
<comment type="caution">
    <text evidence="2">The sequence shown here is derived from an EMBL/GenBank/DDBJ whole genome shotgun (WGS) entry which is preliminary data.</text>
</comment>
<dbReference type="EMBL" id="JAFJYH010000002">
    <property type="protein sequence ID" value="KAG4426497.1"/>
    <property type="molecule type" value="Genomic_DNA"/>
</dbReference>
<protein>
    <submittedName>
        <fullName evidence="2">Uncharacterized protein</fullName>
    </submittedName>
</protein>
<dbReference type="Proteomes" id="UP000664132">
    <property type="component" value="Unassembled WGS sequence"/>
</dbReference>
<accession>A0A8H7WKS0</accession>
<evidence type="ECO:0000313" key="3">
    <source>
        <dbReference type="Proteomes" id="UP000664132"/>
    </source>
</evidence>
<feature type="region of interest" description="Disordered" evidence="1">
    <location>
        <begin position="1"/>
        <end position="146"/>
    </location>
</feature>
<dbReference type="AlphaFoldDB" id="A0A8H7WKS0"/>
<feature type="compositionally biased region" description="Basic and acidic residues" evidence="1">
    <location>
        <begin position="18"/>
        <end position="30"/>
    </location>
</feature>
<feature type="compositionally biased region" description="Polar residues" evidence="1">
    <location>
        <begin position="126"/>
        <end position="143"/>
    </location>
</feature>
<feature type="compositionally biased region" description="Basic and acidic residues" evidence="1">
    <location>
        <begin position="109"/>
        <end position="125"/>
    </location>
</feature>
<keyword evidence="3" id="KW-1185">Reference proteome</keyword>
<sequence>MDQDEERRDKGRGKGHRKSGDKENRNEKTTPKGQPARVVLKSNNSSTSKTTPRITLRTQKTTPKSPSTMRETPPSRKEASPGARQTFSSLRTPGSHTKDSSPTARSKVTIRENNIRSVRDHKDGQHQQLSTRTPPSVKINQAFSKKESFVADRKLSGYSEEGSDWTLTPIPQASTHEDAFTAPNSPNVSSGDELGIFTQVGDSPFHADGELSGDDLESRMRSFLRKRERSRISRRSEIKSVKWDPAIVACGPLTPITNKSKQNELYATKPFKDRQLEEPTKDLESSLDNLNQIAADLKKADRRILQQLLEALKNVDSSDDTTIIRPKKTRIPLGEQIIKDNHTKTRSTEPGRTSTTSNVKALNPKAPVYRNFAPVKARFPAQKENISQESKWPLNVQRKRPHSSQDGKDITLSVHDHAKPSKYIPPALRTRKAPSTAENADKENIEPIWIKTSPPYSVLPSPEHSDQSGGFPNSHESLLDAPLDQMYGLQTPLLAQPPRGPLDNQPIFPPSWMAGFPNMYQQQLSQPFVPMGFYSPYGGFGLQPSVVPTPMLSPDWYPVSMVLVPTLPAQHDQILKPSSQPEKNLKDRTKRLPVNVIPSEAEHGRIAVTLEPAWATQVLEKFMAKYPKTGTKKPLPKPTKEKKVATKIQQRLEVLLLYQKEKKAMEEKFGHSAGLSLPRQVSCESSIVSSTGSLDVSVEIS</sequence>
<feature type="region of interest" description="Disordered" evidence="1">
    <location>
        <begin position="158"/>
        <end position="213"/>
    </location>
</feature>
<feature type="compositionally biased region" description="Polar residues" evidence="1">
    <location>
        <begin position="165"/>
        <end position="174"/>
    </location>
</feature>
<feature type="region of interest" description="Disordered" evidence="1">
    <location>
        <begin position="340"/>
        <end position="359"/>
    </location>
</feature>
<feature type="compositionally biased region" description="Polar residues" evidence="1">
    <location>
        <begin position="467"/>
        <end position="476"/>
    </location>
</feature>
<name>A0A8H7WKS0_9HELO</name>